<accession>A0AAV6U1E9</accession>
<comment type="caution">
    <text evidence="1">The sequence shown here is derived from an EMBL/GenBank/DDBJ whole genome shotgun (WGS) entry which is preliminary data.</text>
</comment>
<name>A0AAV6U1E9_9ARAC</name>
<evidence type="ECO:0000313" key="2">
    <source>
        <dbReference type="Proteomes" id="UP000827092"/>
    </source>
</evidence>
<evidence type="ECO:0000313" key="1">
    <source>
        <dbReference type="EMBL" id="KAG8177763.1"/>
    </source>
</evidence>
<dbReference type="EMBL" id="JAFNEN010000752">
    <property type="protein sequence ID" value="KAG8177763.1"/>
    <property type="molecule type" value="Genomic_DNA"/>
</dbReference>
<reference evidence="1 2" key="1">
    <citation type="journal article" date="2022" name="Nat. Ecol. Evol.">
        <title>A masculinizing supergene underlies an exaggerated male reproductive morph in a spider.</title>
        <authorList>
            <person name="Hendrickx F."/>
            <person name="De Corte Z."/>
            <person name="Sonet G."/>
            <person name="Van Belleghem S.M."/>
            <person name="Kostlbacher S."/>
            <person name="Vangestel C."/>
        </authorList>
    </citation>
    <scope>NUCLEOTIDE SEQUENCE [LARGE SCALE GENOMIC DNA]</scope>
    <source>
        <strain evidence="1">W744_W776</strain>
    </source>
</reference>
<protein>
    <submittedName>
        <fullName evidence="1">Uncharacterized protein</fullName>
    </submittedName>
</protein>
<proteinExistence type="predicted"/>
<gene>
    <name evidence="1" type="ORF">JTE90_011101</name>
</gene>
<keyword evidence="2" id="KW-1185">Reference proteome</keyword>
<dbReference type="Proteomes" id="UP000827092">
    <property type="component" value="Unassembled WGS sequence"/>
</dbReference>
<organism evidence="1 2">
    <name type="scientific">Oedothorax gibbosus</name>
    <dbReference type="NCBI Taxonomy" id="931172"/>
    <lineage>
        <taxon>Eukaryota</taxon>
        <taxon>Metazoa</taxon>
        <taxon>Ecdysozoa</taxon>
        <taxon>Arthropoda</taxon>
        <taxon>Chelicerata</taxon>
        <taxon>Arachnida</taxon>
        <taxon>Araneae</taxon>
        <taxon>Araneomorphae</taxon>
        <taxon>Entelegynae</taxon>
        <taxon>Araneoidea</taxon>
        <taxon>Linyphiidae</taxon>
        <taxon>Erigoninae</taxon>
        <taxon>Oedothorax</taxon>
    </lineage>
</organism>
<sequence>MQRRIYLVGRSSYSWIHTSGYMKGCYDIRSAADRCTWSWLTLGMGQPGRCTLELTDIRVGSGREKCAGVACHQRWVRLGDVRWSSLGSDIGEAGTGALGLPDIRDG</sequence>
<dbReference type="AlphaFoldDB" id="A0AAV6U1E9"/>